<keyword evidence="3" id="KW-1185">Reference proteome</keyword>
<proteinExistence type="predicted"/>
<gene>
    <name evidence="2" type="ORF">V6590_15370</name>
</gene>
<feature type="transmembrane region" description="Helical" evidence="1">
    <location>
        <begin position="61"/>
        <end position="80"/>
    </location>
</feature>
<keyword evidence="1" id="KW-0472">Membrane</keyword>
<evidence type="ECO:0000313" key="3">
    <source>
        <dbReference type="Proteomes" id="UP001431963"/>
    </source>
</evidence>
<dbReference type="PANTHER" id="PTHR38457:SF1">
    <property type="entry name" value="REGULATOR ABRB-RELATED"/>
    <property type="match status" value="1"/>
</dbReference>
<keyword evidence="1" id="KW-1133">Transmembrane helix</keyword>
<evidence type="ECO:0000256" key="1">
    <source>
        <dbReference type="SAM" id="Phobius"/>
    </source>
</evidence>
<dbReference type="Pfam" id="PF05145">
    <property type="entry name" value="AbrB"/>
    <property type="match status" value="1"/>
</dbReference>
<feature type="transmembrane region" description="Helical" evidence="1">
    <location>
        <begin position="86"/>
        <end position="108"/>
    </location>
</feature>
<dbReference type="InterPro" id="IPR017516">
    <property type="entry name" value="AbrB_dup"/>
</dbReference>
<dbReference type="Proteomes" id="UP001431963">
    <property type="component" value="Unassembled WGS sequence"/>
</dbReference>
<feature type="transmembrane region" description="Helical" evidence="1">
    <location>
        <begin position="262"/>
        <end position="286"/>
    </location>
</feature>
<dbReference type="NCBIfam" id="TIGR03082">
    <property type="entry name" value="Gneg_AbrB_dup"/>
    <property type="match status" value="2"/>
</dbReference>
<protein>
    <submittedName>
        <fullName evidence="2">AbrB family transcriptional regulator</fullName>
    </submittedName>
</protein>
<dbReference type="InterPro" id="IPR007820">
    <property type="entry name" value="AbrB_fam"/>
</dbReference>
<feature type="transmembrane region" description="Helical" evidence="1">
    <location>
        <begin position="328"/>
        <end position="345"/>
    </location>
</feature>
<feature type="transmembrane region" description="Helical" evidence="1">
    <location>
        <begin position="153"/>
        <end position="177"/>
    </location>
</feature>
<accession>A0ABU8BXV6</accession>
<reference evidence="2" key="1">
    <citation type="submission" date="2024-02" db="EMBL/GenBank/DDBJ databases">
        <title>Genome sequences of strain Gemmobacter sp. JM10B15.</title>
        <authorList>
            <person name="Zhang M."/>
        </authorList>
    </citation>
    <scope>NUCLEOTIDE SEQUENCE</scope>
    <source>
        <strain evidence="2">JM10B15</strain>
    </source>
</reference>
<comment type="caution">
    <text evidence="2">The sequence shown here is derived from an EMBL/GenBank/DDBJ whole genome shotgun (WGS) entry which is preliminary data.</text>
</comment>
<feature type="transmembrane region" description="Helical" evidence="1">
    <location>
        <begin position="7"/>
        <end position="29"/>
    </location>
</feature>
<evidence type="ECO:0000313" key="2">
    <source>
        <dbReference type="EMBL" id="MEH7829533.1"/>
    </source>
</evidence>
<dbReference type="RefSeq" id="WP_335424563.1">
    <property type="nucleotide sequence ID" value="NZ_JBALHR010000010.1"/>
</dbReference>
<name>A0ABU8BXV6_9RHOB</name>
<feature type="transmembrane region" description="Helical" evidence="1">
    <location>
        <begin position="35"/>
        <end position="54"/>
    </location>
</feature>
<feature type="transmembrane region" description="Helical" evidence="1">
    <location>
        <begin position="189"/>
        <end position="206"/>
    </location>
</feature>
<organism evidence="2 3">
    <name type="scientific">Gemmobacter denitrificans</name>
    <dbReference type="NCBI Taxonomy" id="3123040"/>
    <lineage>
        <taxon>Bacteria</taxon>
        <taxon>Pseudomonadati</taxon>
        <taxon>Pseudomonadota</taxon>
        <taxon>Alphaproteobacteria</taxon>
        <taxon>Rhodobacterales</taxon>
        <taxon>Paracoccaceae</taxon>
        <taxon>Gemmobacter</taxon>
    </lineage>
</organism>
<keyword evidence="1" id="KW-0812">Transmembrane</keyword>
<dbReference type="PIRSF" id="PIRSF038991">
    <property type="entry name" value="Protein_AbrB"/>
    <property type="match status" value="1"/>
</dbReference>
<sequence>MAPNRTILILQNTLALVIGTAGGGLFWWLHMPLPWMLGALTATMIGAVSGLPLRGPQRIRGVVVAVIGVLLGASFTPALIGQAGAWALSFAGLLAYLALSLVILIPLFRRLGGFDRPTAFLAAMPGGLTEMIELAEAARADVPKVILAQSLRIVTTIALIALWFRVVQGLAVGQAPLKAGFADLAWRDMGWLAGAALVGTGIGLWLRLPAPTLLGPMLVSALLHLTAITESAPPGELVIAAQVILGTLLGCRFTGIRAAALLPALALSLGATLVMLAIALGFALSLQALTGQSADQLLLAYAPGGLTEMSLVALALQAEVAFVAAHHVLRILVVIVAAPLLFRLWQR</sequence>
<dbReference type="PANTHER" id="PTHR38457">
    <property type="entry name" value="REGULATOR ABRB-RELATED"/>
    <property type="match status" value="1"/>
</dbReference>
<dbReference type="EMBL" id="JBALHR010000010">
    <property type="protein sequence ID" value="MEH7829533.1"/>
    <property type="molecule type" value="Genomic_DNA"/>
</dbReference>